<dbReference type="SUPFAM" id="SSF52540">
    <property type="entry name" value="P-loop containing nucleoside triphosphate hydrolases"/>
    <property type="match status" value="1"/>
</dbReference>
<dbReference type="InterPro" id="IPR027417">
    <property type="entry name" value="P-loop_NTPase"/>
</dbReference>
<dbReference type="PANTHER" id="PTHR33540:SF2">
    <property type="entry name" value="TRNA THREONYLCARBAMOYLADENOSINE BIOSYNTHESIS PROTEIN TSAE"/>
    <property type="match status" value="1"/>
</dbReference>
<evidence type="ECO:0000256" key="7">
    <source>
        <dbReference type="ARBA" id="ARBA00022741"/>
    </source>
</evidence>
<comment type="subcellular location">
    <subcellularLocation>
        <location evidence="1">Cytoplasm</location>
    </subcellularLocation>
</comment>
<comment type="similarity">
    <text evidence="2">Belongs to the TsaE family.</text>
</comment>
<evidence type="ECO:0000256" key="8">
    <source>
        <dbReference type="ARBA" id="ARBA00022840"/>
    </source>
</evidence>
<proteinExistence type="inferred from homology"/>
<dbReference type="GO" id="GO:0005524">
    <property type="term" value="F:ATP binding"/>
    <property type="evidence" value="ECO:0007669"/>
    <property type="project" value="UniProtKB-KW"/>
</dbReference>
<dbReference type="PANTHER" id="PTHR33540">
    <property type="entry name" value="TRNA THREONYLCARBAMOYLADENOSINE BIOSYNTHESIS PROTEIN TSAE"/>
    <property type="match status" value="1"/>
</dbReference>
<dbReference type="GO" id="GO:0002949">
    <property type="term" value="P:tRNA threonylcarbamoyladenosine modification"/>
    <property type="evidence" value="ECO:0007669"/>
    <property type="project" value="InterPro"/>
</dbReference>
<comment type="caution">
    <text evidence="11">The sequence shown here is derived from an EMBL/GenBank/DDBJ whole genome shotgun (WGS) entry which is preliminary data.</text>
</comment>
<keyword evidence="5" id="KW-0819">tRNA processing</keyword>
<sequence>MTAATAQDEIKLPTEAATLELGGRLAPLLPRPGMVHLRGELGAGKTTLARGILRALGVAAEVVSPTFTLLETYNSDGLMFAHIDLFQEWHEAGLAEALDASDLCLVEWPEKAAGLGTPDIDVALRDAPAGGRVAVLAAGTAAGAACLARL</sequence>
<organism evidence="11 12">
    <name type="scientific">Candidatus Amphirhobacter heronislandensis</name>
    <dbReference type="NCBI Taxonomy" id="1732024"/>
    <lineage>
        <taxon>Bacteria</taxon>
        <taxon>Pseudomonadati</taxon>
        <taxon>Pseudomonadota</taxon>
        <taxon>Gammaproteobacteria</taxon>
        <taxon>Candidatus Tethybacterales</taxon>
        <taxon>Candidatus Tethybacteraceae</taxon>
        <taxon>Candidatus Amphirhobacter</taxon>
    </lineage>
</organism>
<evidence type="ECO:0000256" key="3">
    <source>
        <dbReference type="ARBA" id="ARBA00019010"/>
    </source>
</evidence>
<evidence type="ECO:0000313" key="11">
    <source>
        <dbReference type="EMBL" id="MBF2734593.1"/>
    </source>
</evidence>
<dbReference type="Proteomes" id="UP000604381">
    <property type="component" value="Unassembled WGS sequence"/>
</dbReference>
<evidence type="ECO:0000256" key="9">
    <source>
        <dbReference type="ARBA" id="ARBA00022842"/>
    </source>
</evidence>
<keyword evidence="9" id="KW-0460">Magnesium</keyword>
<reference evidence="11" key="1">
    <citation type="submission" date="2020-10" db="EMBL/GenBank/DDBJ databases">
        <title>An improved Amphimedon queenslandica hologenome assembly reveals how three proteobacterial symbionts can extend the metabolic phenotypic of their marine sponge host.</title>
        <authorList>
            <person name="Degnan B."/>
            <person name="Degnan S."/>
            <person name="Xiang X."/>
        </authorList>
    </citation>
    <scope>NUCLEOTIDE SEQUENCE</scope>
    <source>
        <strain evidence="11">AqS2</strain>
    </source>
</reference>
<dbReference type="GO" id="GO:0005737">
    <property type="term" value="C:cytoplasm"/>
    <property type="evidence" value="ECO:0007669"/>
    <property type="project" value="UniProtKB-SubCell"/>
</dbReference>
<keyword evidence="6" id="KW-0479">Metal-binding</keyword>
<name>A0A930UBM4_9GAMM</name>
<evidence type="ECO:0000256" key="4">
    <source>
        <dbReference type="ARBA" id="ARBA00022490"/>
    </source>
</evidence>
<dbReference type="AlphaFoldDB" id="A0A930UBM4"/>
<evidence type="ECO:0000313" key="12">
    <source>
        <dbReference type="Proteomes" id="UP000604381"/>
    </source>
</evidence>
<evidence type="ECO:0000256" key="10">
    <source>
        <dbReference type="ARBA" id="ARBA00032441"/>
    </source>
</evidence>
<dbReference type="EMBL" id="JADHEI010000009">
    <property type="protein sequence ID" value="MBF2734593.1"/>
    <property type="molecule type" value="Genomic_DNA"/>
</dbReference>
<keyword evidence="4" id="KW-0963">Cytoplasm</keyword>
<evidence type="ECO:0000256" key="5">
    <source>
        <dbReference type="ARBA" id="ARBA00022694"/>
    </source>
</evidence>
<dbReference type="Gene3D" id="3.40.50.300">
    <property type="entry name" value="P-loop containing nucleotide triphosphate hydrolases"/>
    <property type="match status" value="1"/>
</dbReference>
<protein>
    <recommendedName>
        <fullName evidence="3">tRNA threonylcarbamoyladenosine biosynthesis protein TsaE</fullName>
    </recommendedName>
    <alternativeName>
        <fullName evidence="10">t(6)A37 threonylcarbamoyladenosine biosynthesis protein TsaE</fullName>
    </alternativeName>
</protein>
<evidence type="ECO:0000256" key="1">
    <source>
        <dbReference type="ARBA" id="ARBA00004496"/>
    </source>
</evidence>
<keyword evidence="7" id="KW-0547">Nucleotide-binding</keyword>
<dbReference type="GO" id="GO:0046872">
    <property type="term" value="F:metal ion binding"/>
    <property type="evidence" value="ECO:0007669"/>
    <property type="project" value="UniProtKB-KW"/>
</dbReference>
<keyword evidence="12" id="KW-1185">Reference proteome</keyword>
<keyword evidence="8" id="KW-0067">ATP-binding</keyword>
<dbReference type="InterPro" id="IPR003442">
    <property type="entry name" value="T6A_TsaE"/>
</dbReference>
<dbReference type="NCBIfam" id="TIGR00150">
    <property type="entry name" value="T6A_YjeE"/>
    <property type="match status" value="1"/>
</dbReference>
<dbReference type="Pfam" id="PF02367">
    <property type="entry name" value="TsaE"/>
    <property type="match status" value="1"/>
</dbReference>
<evidence type="ECO:0000256" key="2">
    <source>
        <dbReference type="ARBA" id="ARBA00007599"/>
    </source>
</evidence>
<gene>
    <name evidence="11" type="primary">tsaE</name>
    <name evidence="11" type="ORF">ISN26_00610</name>
</gene>
<accession>A0A930UBM4</accession>
<evidence type="ECO:0000256" key="6">
    <source>
        <dbReference type="ARBA" id="ARBA00022723"/>
    </source>
</evidence>